<dbReference type="GO" id="GO:0016491">
    <property type="term" value="F:oxidoreductase activity"/>
    <property type="evidence" value="ECO:0007669"/>
    <property type="project" value="UniProtKB-KW"/>
</dbReference>
<sequence length="524" mass="57803">MGSLFSKPPPPATKPRDVERVLSSSKHIDGPVREQLMALDKAIKGKVLFAPKDHPLGGTDDSDAYHQQRERPFYFNDCNYPSAIVLVETVDDIATTMRLMSSLARNDTFHAEEKKDETQHGRPTYSLGIAGGCHSSYCMVEKSIVIDMEKMIDVKVDTQAKTVSVQGGAKIYHVHDALKGTGFGFMTGTNTDTGVSGLTLVGGAGYLGGQAGFACDTVLEAEVVLPSGQIVIANDDNDYKDLLRGLRGGGSNFGIVTKWVFKLFDVTNAMAGMVVHFAPTKYRLKHVLQNYTKIIDEEIPDAAGTIMALPPGEPVCINVVSMVGDEIKDVEKYTDVPFLSKITNLGAWFRASNNLGRKDYITEVAPMLEPIQQRKYGSSVGVLVYTIDEALLDALVHFCRVDIPGKNSKPVILVISITGEMRRNDGSKSSIRHRKAVAWIVIEASYEQHATKEQIKNVTDWADRVKAKLVEIGGEDGPHNFRDSDGRRIKFFTDEQRVFLEQTKKKYDPQNLLTLNKNIVTSTE</sequence>
<dbReference type="PROSITE" id="PS51387">
    <property type="entry name" value="FAD_PCMH"/>
    <property type="match status" value="1"/>
</dbReference>
<gene>
    <name evidence="7" type="ORF">IV203_019443</name>
</gene>
<keyword evidence="8" id="KW-1185">Reference proteome</keyword>
<keyword evidence="2" id="KW-0285">Flavoprotein</keyword>
<keyword evidence="4" id="KW-0560">Oxidoreductase</keyword>
<evidence type="ECO:0000256" key="1">
    <source>
        <dbReference type="ARBA" id="ARBA00001974"/>
    </source>
</evidence>
<dbReference type="PANTHER" id="PTHR42973:SF39">
    <property type="entry name" value="FAD-BINDING PCMH-TYPE DOMAIN-CONTAINING PROTEIN"/>
    <property type="match status" value="1"/>
</dbReference>
<dbReference type="InterPro" id="IPR050416">
    <property type="entry name" value="FAD-linked_Oxidoreductase"/>
</dbReference>
<dbReference type="GO" id="GO:0071949">
    <property type="term" value="F:FAD binding"/>
    <property type="evidence" value="ECO:0007669"/>
    <property type="project" value="InterPro"/>
</dbReference>
<dbReference type="Pfam" id="PF01565">
    <property type="entry name" value="FAD_binding_4"/>
    <property type="match status" value="1"/>
</dbReference>
<dbReference type="PANTHER" id="PTHR42973">
    <property type="entry name" value="BINDING OXIDOREDUCTASE, PUTATIVE (AFU_ORTHOLOGUE AFUA_1G17690)-RELATED"/>
    <property type="match status" value="1"/>
</dbReference>
<dbReference type="InterPro" id="IPR016166">
    <property type="entry name" value="FAD-bd_PCMH"/>
</dbReference>
<comment type="cofactor">
    <cofactor evidence="1">
        <name>FAD</name>
        <dbReference type="ChEBI" id="CHEBI:57692"/>
    </cofactor>
</comment>
<dbReference type="Proteomes" id="UP000693970">
    <property type="component" value="Unassembled WGS sequence"/>
</dbReference>
<reference evidence="7" key="2">
    <citation type="submission" date="2021-04" db="EMBL/GenBank/DDBJ databases">
        <authorList>
            <person name="Podell S."/>
        </authorList>
    </citation>
    <scope>NUCLEOTIDE SEQUENCE</scope>
    <source>
        <strain evidence="7">Hildebrandi</strain>
    </source>
</reference>
<dbReference type="InterPro" id="IPR006094">
    <property type="entry name" value="Oxid_FAD_bind_N"/>
</dbReference>
<evidence type="ECO:0000256" key="2">
    <source>
        <dbReference type="ARBA" id="ARBA00022630"/>
    </source>
</evidence>
<dbReference type="EMBL" id="JAGRRH010000004">
    <property type="protein sequence ID" value="KAG7370873.1"/>
    <property type="molecule type" value="Genomic_DNA"/>
</dbReference>
<evidence type="ECO:0000313" key="8">
    <source>
        <dbReference type="Proteomes" id="UP000693970"/>
    </source>
</evidence>
<name>A0A9K3Q4I1_9STRA</name>
<comment type="caution">
    <text evidence="7">The sequence shown here is derived from an EMBL/GenBank/DDBJ whole genome shotgun (WGS) entry which is preliminary data.</text>
</comment>
<feature type="region of interest" description="Disordered" evidence="5">
    <location>
        <begin position="1"/>
        <end position="22"/>
    </location>
</feature>
<proteinExistence type="predicted"/>
<accession>A0A9K3Q4I1</accession>
<dbReference type="OrthoDB" id="407275at2759"/>
<reference evidence="7" key="1">
    <citation type="journal article" date="2021" name="Sci. Rep.">
        <title>Diploid genomic architecture of Nitzschia inconspicua, an elite biomass production diatom.</title>
        <authorList>
            <person name="Oliver A."/>
            <person name="Podell S."/>
            <person name="Pinowska A."/>
            <person name="Traller J.C."/>
            <person name="Smith S.R."/>
            <person name="McClure R."/>
            <person name="Beliaev A."/>
            <person name="Bohutskyi P."/>
            <person name="Hill E.A."/>
            <person name="Rabines A."/>
            <person name="Zheng H."/>
            <person name="Allen L.Z."/>
            <person name="Kuo A."/>
            <person name="Grigoriev I.V."/>
            <person name="Allen A.E."/>
            <person name="Hazlebeck D."/>
            <person name="Allen E.E."/>
        </authorList>
    </citation>
    <scope>NUCLEOTIDE SEQUENCE</scope>
    <source>
        <strain evidence="7">Hildebrandi</strain>
    </source>
</reference>
<dbReference type="AlphaFoldDB" id="A0A9K3Q4I1"/>
<organism evidence="7 8">
    <name type="scientific">Nitzschia inconspicua</name>
    <dbReference type="NCBI Taxonomy" id="303405"/>
    <lineage>
        <taxon>Eukaryota</taxon>
        <taxon>Sar</taxon>
        <taxon>Stramenopiles</taxon>
        <taxon>Ochrophyta</taxon>
        <taxon>Bacillariophyta</taxon>
        <taxon>Bacillariophyceae</taxon>
        <taxon>Bacillariophycidae</taxon>
        <taxon>Bacillariales</taxon>
        <taxon>Bacillariaceae</taxon>
        <taxon>Nitzschia</taxon>
    </lineage>
</organism>
<evidence type="ECO:0000313" key="7">
    <source>
        <dbReference type="EMBL" id="KAG7370873.1"/>
    </source>
</evidence>
<evidence type="ECO:0000256" key="3">
    <source>
        <dbReference type="ARBA" id="ARBA00022827"/>
    </source>
</evidence>
<protein>
    <submittedName>
        <fullName evidence="7">FAD linked oxidase</fullName>
    </submittedName>
</protein>
<keyword evidence="3" id="KW-0274">FAD</keyword>
<feature type="domain" description="FAD-binding PCMH-type" evidence="6">
    <location>
        <begin position="77"/>
        <end position="266"/>
    </location>
</feature>
<evidence type="ECO:0000256" key="4">
    <source>
        <dbReference type="ARBA" id="ARBA00023002"/>
    </source>
</evidence>
<evidence type="ECO:0000256" key="5">
    <source>
        <dbReference type="SAM" id="MobiDB-lite"/>
    </source>
</evidence>
<evidence type="ECO:0000259" key="6">
    <source>
        <dbReference type="PROSITE" id="PS51387"/>
    </source>
</evidence>